<dbReference type="EMBL" id="VSSQ01051610">
    <property type="protein sequence ID" value="MPN05699.1"/>
    <property type="molecule type" value="Genomic_DNA"/>
</dbReference>
<reference evidence="1" key="1">
    <citation type="submission" date="2019-08" db="EMBL/GenBank/DDBJ databases">
        <authorList>
            <person name="Kucharzyk K."/>
            <person name="Murdoch R.W."/>
            <person name="Higgins S."/>
            <person name="Loffler F."/>
        </authorList>
    </citation>
    <scope>NUCLEOTIDE SEQUENCE</scope>
</reference>
<comment type="caution">
    <text evidence="1">The sequence shown here is derived from an EMBL/GenBank/DDBJ whole genome shotgun (WGS) entry which is preliminary data.</text>
</comment>
<dbReference type="AlphaFoldDB" id="A0A645EWX2"/>
<name>A0A645EWX2_9ZZZZ</name>
<proteinExistence type="predicted"/>
<gene>
    <name evidence="1" type="ORF">SDC9_152952</name>
</gene>
<accession>A0A645EWX2</accession>
<protein>
    <submittedName>
        <fullName evidence="1">Uncharacterized protein</fullName>
    </submittedName>
</protein>
<organism evidence="1">
    <name type="scientific">bioreactor metagenome</name>
    <dbReference type="NCBI Taxonomy" id="1076179"/>
    <lineage>
        <taxon>unclassified sequences</taxon>
        <taxon>metagenomes</taxon>
        <taxon>ecological metagenomes</taxon>
    </lineage>
</organism>
<sequence length="45" mass="4932">MTFGRQVNDVVDPVFFKHAQHGVEVADIGFHKQIIGLVLNVAQVG</sequence>
<evidence type="ECO:0000313" key="1">
    <source>
        <dbReference type="EMBL" id="MPN05699.1"/>
    </source>
</evidence>